<reference evidence="5" key="2">
    <citation type="submission" date="2020-09" db="EMBL/GenBank/DDBJ databases">
        <authorList>
            <person name="Sun Q."/>
            <person name="Kim S."/>
        </authorList>
    </citation>
    <scope>NUCLEOTIDE SEQUENCE</scope>
    <source>
        <strain evidence="5">KCTC 32337</strain>
    </source>
</reference>
<dbReference type="Pfam" id="PF00497">
    <property type="entry name" value="SBP_bac_3"/>
    <property type="match status" value="1"/>
</dbReference>
<dbReference type="InterPro" id="IPR001638">
    <property type="entry name" value="Solute-binding_3/MltF_N"/>
</dbReference>
<organism evidence="5 6">
    <name type="scientific">Paraglaciecola chathamensis</name>
    <dbReference type="NCBI Taxonomy" id="368405"/>
    <lineage>
        <taxon>Bacteria</taxon>
        <taxon>Pseudomonadati</taxon>
        <taxon>Pseudomonadota</taxon>
        <taxon>Gammaproteobacteria</taxon>
        <taxon>Alteromonadales</taxon>
        <taxon>Alteromonadaceae</taxon>
        <taxon>Paraglaciecola</taxon>
    </lineage>
</organism>
<feature type="signal peptide" evidence="3">
    <location>
        <begin position="1"/>
        <end position="20"/>
    </location>
</feature>
<comment type="similarity">
    <text evidence="1">Belongs to the bacterial solute-binding protein 3 family.</text>
</comment>
<keyword evidence="2 3" id="KW-0732">Signal</keyword>
<evidence type="ECO:0000259" key="4">
    <source>
        <dbReference type="SMART" id="SM00062"/>
    </source>
</evidence>
<dbReference type="PANTHER" id="PTHR35936:SF25">
    <property type="entry name" value="ABC TRANSPORTER SUBSTRATE-BINDING PROTEIN"/>
    <property type="match status" value="1"/>
</dbReference>
<sequence>MLKALLALLLISSLYLPVLAQVTPANNITLKVGVPAFAPFAYINEDGEMSGVMVRYLNLLTEDTGFEFELVLQPYARVLAGVKSGELDIALIFKNVQLEGYADFIGPVSSSNVIVLPQASVDLQTYEQLILLGRIAVVRSASFSKTFDEDTKLQKFSVKDYKQGINLLSMGRVDAVVGSEAGIEYNLQELGLDIANFGHPYVLAQKENWLHFSNKSKHRTLIKQLKATVAKHYQDGLMYQLYKEEFPIGEAISSFP</sequence>
<feature type="chain" id="PRO_5034852888" evidence="3">
    <location>
        <begin position="21"/>
        <end position="256"/>
    </location>
</feature>
<reference evidence="5" key="1">
    <citation type="journal article" date="2014" name="Int. J. Syst. Evol. Microbiol.">
        <title>Complete genome sequence of Corynebacterium casei LMG S-19264T (=DSM 44701T), isolated from a smear-ripened cheese.</title>
        <authorList>
            <consortium name="US DOE Joint Genome Institute (JGI-PGF)"/>
            <person name="Walter F."/>
            <person name="Albersmeier A."/>
            <person name="Kalinowski J."/>
            <person name="Ruckert C."/>
        </authorList>
    </citation>
    <scope>NUCLEOTIDE SEQUENCE</scope>
    <source>
        <strain evidence="5">KCTC 32337</strain>
    </source>
</reference>
<dbReference type="RefSeq" id="WP_008305134.1">
    <property type="nucleotide sequence ID" value="NZ_BMZC01000012.1"/>
</dbReference>
<name>A0A8H9II29_9ALTE</name>
<evidence type="ECO:0000313" key="6">
    <source>
        <dbReference type="Proteomes" id="UP000622604"/>
    </source>
</evidence>
<evidence type="ECO:0000256" key="3">
    <source>
        <dbReference type="SAM" id="SignalP"/>
    </source>
</evidence>
<dbReference type="Gene3D" id="3.40.190.10">
    <property type="entry name" value="Periplasmic binding protein-like II"/>
    <property type="match status" value="2"/>
</dbReference>
<dbReference type="AlphaFoldDB" id="A0A8H9II29"/>
<protein>
    <submittedName>
        <fullName evidence="5">ABC transporter substrate-binding protein</fullName>
    </submittedName>
</protein>
<comment type="caution">
    <text evidence="5">The sequence shown here is derived from an EMBL/GenBank/DDBJ whole genome shotgun (WGS) entry which is preliminary data.</text>
</comment>
<dbReference type="PANTHER" id="PTHR35936">
    <property type="entry name" value="MEMBRANE-BOUND LYTIC MUREIN TRANSGLYCOSYLASE F"/>
    <property type="match status" value="1"/>
</dbReference>
<evidence type="ECO:0000256" key="1">
    <source>
        <dbReference type="ARBA" id="ARBA00010333"/>
    </source>
</evidence>
<dbReference type="EMBL" id="BMZC01000012">
    <property type="protein sequence ID" value="GGZ74944.1"/>
    <property type="molecule type" value="Genomic_DNA"/>
</dbReference>
<gene>
    <name evidence="5" type="ORF">GCM10011274_36410</name>
</gene>
<evidence type="ECO:0000313" key="5">
    <source>
        <dbReference type="EMBL" id="GGZ74944.1"/>
    </source>
</evidence>
<proteinExistence type="inferred from homology"/>
<accession>A0A8H9II29</accession>
<feature type="domain" description="Solute-binding protein family 3/N-terminal" evidence="4">
    <location>
        <begin position="29"/>
        <end position="249"/>
    </location>
</feature>
<evidence type="ECO:0000256" key="2">
    <source>
        <dbReference type="ARBA" id="ARBA00022729"/>
    </source>
</evidence>
<dbReference type="SMART" id="SM00062">
    <property type="entry name" value="PBPb"/>
    <property type="match status" value="1"/>
</dbReference>
<dbReference type="Proteomes" id="UP000622604">
    <property type="component" value="Unassembled WGS sequence"/>
</dbReference>
<dbReference type="SUPFAM" id="SSF53850">
    <property type="entry name" value="Periplasmic binding protein-like II"/>
    <property type="match status" value="1"/>
</dbReference>